<reference evidence="2" key="1">
    <citation type="journal article" date="2023" name="Nat. Plants">
        <title>Single-cell RNA sequencing provides a high-resolution roadmap for understanding the multicellular compartmentation of specialized metabolism.</title>
        <authorList>
            <person name="Sun S."/>
            <person name="Shen X."/>
            <person name="Li Y."/>
            <person name="Li Y."/>
            <person name="Wang S."/>
            <person name="Li R."/>
            <person name="Zhang H."/>
            <person name="Shen G."/>
            <person name="Guo B."/>
            <person name="Wei J."/>
            <person name="Xu J."/>
            <person name="St-Pierre B."/>
            <person name="Chen S."/>
            <person name="Sun C."/>
        </authorList>
    </citation>
    <scope>NUCLEOTIDE SEQUENCE [LARGE SCALE GENOMIC DNA]</scope>
</reference>
<keyword evidence="2" id="KW-1185">Reference proteome</keyword>
<accession>A0ACC0A4H4</accession>
<sequence length="409" mass="47183">MVKLYSWTKDRSILGIGYDLFEKLAGEHSKGDHGENFRKILLELPSILFLDEGHTPRNQNSQWWKALTKVKIGRRIILSGTPFQNNFDELYNTFYLVNQKFSEDISIKTCRNRAIRKNNPTKGKWASLTNLINKNTDDAVKELRAMMDPFVHVHKGTILQESLPGLWDTLVVLNPTDLQQKLLTRIPEDCFLERVHLLSMISVHPSLVAQNKLFSDQKNFLEQLKTRPEAGVKTQFVIEIVRLSKARGEKIPHETPCFLFLLGRRQTSFIHGWGHDEKQRQLVIHSLNNGEGDSRVLLASTKACSEGINIVGASRVVLLDVVWNPSVERQAISHAYRLGQQKFVYVYHLITSKTLEVEKYQRQAKKDRISERVFSSPYEQNHRSDISKIVSGDNMLEAMEHHEKLHHIF</sequence>
<dbReference type="EMBL" id="CM044707">
    <property type="protein sequence ID" value="KAI5655812.1"/>
    <property type="molecule type" value="Genomic_DNA"/>
</dbReference>
<dbReference type="Proteomes" id="UP001060085">
    <property type="component" value="Linkage Group LG07"/>
</dbReference>
<evidence type="ECO:0000313" key="1">
    <source>
        <dbReference type="EMBL" id="KAI5655812.1"/>
    </source>
</evidence>
<protein>
    <submittedName>
        <fullName evidence="1">Uncharacterized protein</fullName>
    </submittedName>
</protein>
<evidence type="ECO:0000313" key="2">
    <source>
        <dbReference type="Proteomes" id="UP001060085"/>
    </source>
</evidence>
<organism evidence="1 2">
    <name type="scientific">Catharanthus roseus</name>
    <name type="common">Madagascar periwinkle</name>
    <name type="synonym">Vinca rosea</name>
    <dbReference type="NCBI Taxonomy" id="4058"/>
    <lineage>
        <taxon>Eukaryota</taxon>
        <taxon>Viridiplantae</taxon>
        <taxon>Streptophyta</taxon>
        <taxon>Embryophyta</taxon>
        <taxon>Tracheophyta</taxon>
        <taxon>Spermatophyta</taxon>
        <taxon>Magnoliopsida</taxon>
        <taxon>eudicotyledons</taxon>
        <taxon>Gunneridae</taxon>
        <taxon>Pentapetalae</taxon>
        <taxon>asterids</taxon>
        <taxon>lamiids</taxon>
        <taxon>Gentianales</taxon>
        <taxon>Apocynaceae</taxon>
        <taxon>Rauvolfioideae</taxon>
        <taxon>Vinceae</taxon>
        <taxon>Catharanthinae</taxon>
        <taxon>Catharanthus</taxon>
    </lineage>
</organism>
<name>A0ACC0A4H4_CATRO</name>
<gene>
    <name evidence="1" type="ORF">M9H77_32999</name>
</gene>
<proteinExistence type="predicted"/>
<comment type="caution">
    <text evidence="1">The sequence shown here is derived from an EMBL/GenBank/DDBJ whole genome shotgun (WGS) entry which is preliminary data.</text>
</comment>